<reference evidence="5" key="1">
    <citation type="journal article" date="2022" name="ISME J.">
        <title>Identification of active gaseous-alkane degraders at natural gas seeps.</title>
        <authorList>
            <person name="Farhan Ul Haque M."/>
            <person name="Hernandez M."/>
            <person name="Crombie A.T."/>
            <person name="Murrell J.C."/>
        </authorList>
    </citation>
    <scope>NUCLEOTIDE SEQUENCE</scope>
    <source>
        <strain evidence="5">PC2</strain>
    </source>
</reference>
<comment type="caution">
    <text evidence="5">The sequence shown here is derived from an EMBL/GenBank/DDBJ whole genome shotgun (WGS) entry which is preliminary data.</text>
</comment>
<comment type="similarity">
    <text evidence="1">Belongs to the glycosyltransferase 2 family.</text>
</comment>
<dbReference type="PANTHER" id="PTHR43179:SF12">
    <property type="entry name" value="GALACTOFURANOSYLTRANSFERASE GLFT2"/>
    <property type="match status" value="1"/>
</dbReference>
<dbReference type="Gene3D" id="3.90.550.10">
    <property type="entry name" value="Spore Coat Polysaccharide Biosynthesis Protein SpsA, Chain A"/>
    <property type="match status" value="1"/>
</dbReference>
<dbReference type="Pfam" id="PF00535">
    <property type="entry name" value="Glycos_transf_2"/>
    <property type="match status" value="1"/>
</dbReference>
<keyword evidence="6" id="KW-1185">Reference proteome</keyword>
<dbReference type="InterPro" id="IPR001173">
    <property type="entry name" value="Glyco_trans_2-like"/>
</dbReference>
<dbReference type="CDD" id="cd00761">
    <property type="entry name" value="Glyco_tranf_GTA_type"/>
    <property type="match status" value="1"/>
</dbReference>
<gene>
    <name evidence="5" type="ORF">K2U94_04030</name>
</gene>
<dbReference type="PANTHER" id="PTHR43179">
    <property type="entry name" value="RHAMNOSYLTRANSFERASE WBBL"/>
    <property type="match status" value="1"/>
</dbReference>
<proteinExistence type="inferred from homology"/>
<evidence type="ECO:0000256" key="1">
    <source>
        <dbReference type="ARBA" id="ARBA00006739"/>
    </source>
</evidence>
<keyword evidence="2" id="KW-0328">Glycosyltransferase</keyword>
<keyword evidence="3" id="KW-0808">Transferase</keyword>
<evidence type="ECO:0000259" key="4">
    <source>
        <dbReference type="Pfam" id="PF00535"/>
    </source>
</evidence>
<feature type="domain" description="Glycosyltransferase 2-like" evidence="4">
    <location>
        <begin position="7"/>
        <end position="156"/>
    </location>
</feature>
<organism evidence="5 6">
    <name type="scientific">Candidatus Rhodoblastus alkanivorans</name>
    <dbReference type="NCBI Taxonomy" id="2954117"/>
    <lineage>
        <taxon>Bacteria</taxon>
        <taxon>Pseudomonadati</taxon>
        <taxon>Pseudomonadota</taxon>
        <taxon>Alphaproteobacteria</taxon>
        <taxon>Hyphomicrobiales</taxon>
        <taxon>Rhodoblastaceae</taxon>
        <taxon>Rhodoblastus</taxon>
    </lineage>
</organism>
<evidence type="ECO:0000256" key="2">
    <source>
        <dbReference type="ARBA" id="ARBA00022676"/>
    </source>
</evidence>
<evidence type="ECO:0000256" key="3">
    <source>
        <dbReference type="ARBA" id="ARBA00022679"/>
    </source>
</evidence>
<dbReference type="RefSeq" id="WP_243065975.1">
    <property type="nucleotide sequence ID" value="NZ_JAIVFK010000049.1"/>
</dbReference>
<sequence length="316" mass="34718">MSRIGLSIVICTFHRNDLLRALLKSVAAQELPDSLSVSVVVVDNSDEGLARAVVAEEAAKSPIPMRWIEAHPANISVARNAGVAAGDTDFVAFIDDDQCLEPGWLTGLSSALREQPFDAWLGRVIATFEKPDQAPRAARMVFSRELDRPASFELFAFGPKKIHGIGLATNNAVFRRATTLTEREPFDPALGVSGGEDYDLFCRLQRRGRRFAWLPGAVVSEFVPAERCQRTYLQRRFYAGGQHFARAVARGGAHPRAARWIIRAKAFVQAGLLAARAPLYLFQGADQRADFGFRLAGVMGKLSFGALYPLYQPKGK</sequence>
<dbReference type="EMBL" id="JAIVFP010000001">
    <property type="protein sequence ID" value="MCI4681938.1"/>
    <property type="molecule type" value="Genomic_DNA"/>
</dbReference>
<evidence type="ECO:0000313" key="6">
    <source>
        <dbReference type="Proteomes" id="UP001139104"/>
    </source>
</evidence>
<evidence type="ECO:0000313" key="5">
    <source>
        <dbReference type="EMBL" id="MCI4681938.1"/>
    </source>
</evidence>
<name>A0ABS9Z2V7_9HYPH</name>
<dbReference type="Proteomes" id="UP001139104">
    <property type="component" value="Unassembled WGS sequence"/>
</dbReference>
<accession>A0ABS9Z2V7</accession>
<dbReference type="InterPro" id="IPR029044">
    <property type="entry name" value="Nucleotide-diphossugar_trans"/>
</dbReference>
<dbReference type="SUPFAM" id="SSF53448">
    <property type="entry name" value="Nucleotide-diphospho-sugar transferases"/>
    <property type="match status" value="1"/>
</dbReference>
<protein>
    <submittedName>
        <fullName evidence="5">Glycosyltransferase</fullName>
    </submittedName>
</protein>